<dbReference type="EMBL" id="LR593886">
    <property type="protein sequence ID" value="VTR93419.1"/>
    <property type="molecule type" value="Genomic_DNA"/>
</dbReference>
<evidence type="ECO:0000256" key="1">
    <source>
        <dbReference type="ARBA" id="ARBA00004651"/>
    </source>
</evidence>
<dbReference type="Pfam" id="PF02534">
    <property type="entry name" value="T4SS-DNA_transf"/>
    <property type="match status" value="1"/>
</dbReference>
<dbReference type="KEGG" id="gms:SOIL9_42950"/>
<dbReference type="InterPro" id="IPR027417">
    <property type="entry name" value="P-loop_NTPase"/>
</dbReference>
<evidence type="ECO:0008006" key="11">
    <source>
        <dbReference type="Google" id="ProtNLM"/>
    </source>
</evidence>
<dbReference type="PANTHER" id="PTHR37937:SF1">
    <property type="entry name" value="CONJUGATIVE TRANSFER: DNA TRANSPORT"/>
    <property type="match status" value="1"/>
</dbReference>
<evidence type="ECO:0000256" key="8">
    <source>
        <dbReference type="SAM" id="Phobius"/>
    </source>
</evidence>
<dbReference type="Proteomes" id="UP000464178">
    <property type="component" value="Chromosome"/>
</dbReference>
<dbReference type="AlphaFoldDB" id="A0A6P2CWU4"/>
<proteinExistence type="inferred from homology"/>
<evidence type="ECO:0000256" key="2">
    <source>
        <dbReference type="ARBA" id="ARBA00008806"/>
    </source>
</evidence>
<feature type="transmembrane region" description="Helical" evidence="8">
    <location>
        <begin position="503"/>
        <end position="522"/>
    </location>
</feature>
<evidence type="ECO:0000256" key="7">
    <source>
        <dbReference type="SAM" id="MobiDB-lite"/>
    </source>
</evidence>
<feature type="transmembrane region" description="Helical" evidence="8">
    <location>
        <begin position="12"/>
        <end position="29"/>
    </location>
</feature>
<dbReference type="GO" id="GO:0005886">
    <property type="term" value="C:plasma membrane"/>
    <property type="evidence" value="ECO:0007669"/>
    <property type="project" value="UniProtKB-SubCell"/>
</dbReference>
<dbReference type="CDD" id="cd01127">
    <property type="entry name" value="TrwB_TraG_TraD_VirD4"/>
    <property type="match status" value="1"/>
</dbReference>
<organism evidence="9 10">
    <name type="scientific">Gemmata massiliana</name>
    <dbReference type="NCBI Taxonomy" id="1210884"/>
    <lineage>
        <taxon>Bacteria</taxon>
        <taxon>Pseudomonadati</taxon>
        <taxon>Planctomycetota</taxon>
        <taxon>Planctomycetia</taxon>
        <taxon>Gemmatales</taxon>
        <taxon>Gemmataceae</taxon>
        <taxon>Gemmata</taxon>
    </lineage>
</organism>
<reference evidence="9 10" key="1">
    <citation type="submission" date="2019-05" db="EMBL/GenBank/DDBJ databases">
        <authorList>
            <consortium name="Science for Life Laboratories"/>
        </authorList>
    </citation>
    <scope>NUCLEOTIDE SEQUENCE [LARGE SCALE GENOMIC DNA]</scope>
    <source>
        <strain evidence="9">Soil9</strain>
    </source>
</reference>
<keyword evidence="5 8" id="KW-1133">Transmembrane helix</keyword>
<keyword evidence="6 8" id="KW-0472">Membrane</keyword>
<protein>
    <recommendedName>
        <fullName evidence="11">Type IV secretion system coupling protein TraD DNA-binding domain-containing protein</fullName>
    </recommendedName>
</protein>
<evidence type="ECO:0000313" key="9">
    <source>
        <dbReference type="EMBL" id="VTR93419.1"/>
    </source>
</evidence>
<dbReference type="Gene3D" id="3.40.50.300">
    <property type="entry name" value="P-loop containing nucleotide triphosphate hydrolases"/>
    <property type="match status" value="1"/>
</dbReference>
<keyword evidence="4 8" id="KW-0812">Transmembrane</keyword>
<comment type="similarity">
    <text evidence="2">Belongs to the VirD4/TraG family.</text>
</comment>
<name>A0A6P2CWU4_9BACT</name>
<dbReference type="InterPro" id="IPR003688">
    <property type="entry name" value="TraG/VirD4"/>
</dbReference>
<evidence type="ECO:0000256" key="4">
    <source>
        <dbReference type="ARBA" id="ARBA00022692"/>
    </source>
</evidence>
<dbReference type="SUPFAM" id="SSF52540">
    <property type="entry name" value="P-loop containing nucleoside triphosphate hydrolases"/>
    <property type="match status" value="1"/>
</dbReference>
<feature type="region of interest" description="Disordered" evidence="7">
    <location>
        <begin position="527"/>
        <end position="555"/>
    </location>
</feature>
<evidence type="ECO:0000256" key="6">
    <source>
        <dbReference type="ARBA" id="ARBA00023136"/>
    </source>
</evidence>
<dbReference type="RefSeq" id="WP_162668151.1">
    <property type="nucleotide sequence ID" value="NZ_LR593886.1"/>
</dbReference>
<keyword evidence="3" id="KW-1003">Cell membrane</keyword>
<sequence length="555" mass="59992">MFAAVNRSDEAAFNVLVLAALTCAALYYLRNKRPTSTAYGSAQWASDKLLRAWAMLGPRGPVIGRTLSGTLIRVPNFCHGLLIGGTGSGKGIGVMIPNLLSRFRGSILVFDTKGDLFATTAGFRRRMGQRIVCLAPFAQGHRLNPLDTIARDSPVLIDSARALAEALIARQEATRDPHWGDKAVQVVTAVLVFVLLALRDGERTLNSVQDIASDAELLAATAGQLVEMGGLPARLGGQLKMLFEKGTLFTKEGASVMSTVTRHLSFLDSEMISRSVARSDFDVRDLLAPGTTLYLQIPPDQLIAQRGLLRCWVSTIMRVVGSAGSELNSELLCLLDEAGALAGLPAIEEALVRGRSSGVRMLLAYQSESQVRAAFQDQPTLLFDNCGTQIWLGASSFETAERISKSLGSYTRAIDGYSENSSRSHNTGGTSGGQSSAGRATNTAFHGFPLLRPEEVLTLGDEYLIAFQRGLPAPILARRIRWFEDPGFNPAAKRPRRKISTPWIIFGLCAIALGVLTVRAKVNGTGYWAPDPPARTRPEPKHVQPKPKGAEQWPK</sequence>
<evidence type="ECO:0000256" key="3">
    <source>
        <dbReference type="ARBA" id="ARBA00022475"/>
    </source>
</evidence>
<comment type="subcellular location">
    <subcellularLocation>
        <location evidence="1">Cell membrane</location>
        <topology evidence="1">Multi-pass membrane protein</topology>
    </subcellularLocation>
</comment>
<gene>
    <name evidence="9" type="ORF">SOIL9_42950</name>
</gene>
<dbReference type="InterPro" id="IPR051539">
    <property type="entry name" value="T4SS-coupling_protein"/>
</dbReference>
<feature type="region of interest" description="Disordered" evidence="7">
    <location>
        <begin position="418"/>
        <end position="439"/>
    </location>
</feature>
<evidence type="ECO:0000256" key="5">
    <source>
        <dbReference type="ARBA" id="ARBA00022989"/>
    </source>
</evidence>
<dbReference type="PANTHER" id="PTHR37937">
    <property type="entry name" value="CONJUGATIVE TRANSFER: DNA TRANSPORT"/>
    <property type="match status" value="1"/>
</dbReference>
<keyword evidence="10" id="KW-1185">Reference proteome</keyword>
<evidence type="ECO:0000313" key="10">
    <source>
        <dbReference type="Proteomes" id="UP000464178"/>
    </source>
</evidence>
<accession>A0A6P2CWU4</accession>